<protein>
    <submittedName>
        <fullName evidence="1">Uncharacterized protein</fullName>
    </submittedName>
</protein>
<comment type="caution">
    <text evidence="1">The sequence shown here is derived from an EMBL/GenBank/DDBJ whole genome shotgun (WGS) entry which is preliminary data.</text>
</comment>
<reference evidence="1" key="1">
    <citation type="submission" date="2022-02" db="EMBL/GenBank/DDBJ databases">
        <title>Plant Genome Project.</title>
        <authorList>
            <person name="Zhang R.-G."/>
        </authorList>
    </citation>
    <scope>NUCLEOTIDE SEQUENCE</scope>
    <source>
        <strain evidence="1">AT1</strain>
    </source>
</reference>
<dbReference type="Proteomes" id="UP001062846">
    <property type="component" value="Chromosome 6"/>
</dbReference>
<sequence>MVVLAGNGLKMATNSRVCIRSNQVAETKAFISNLCRQFYDLGTLSLGFSCLFGGVWTGLRTERMVTEDMYVVPPNGSKLSWPISKPYPHKPPKSSDFAPLCVKAECYHYVFDAAINLHPLGLDCSTRNHGPIPKSRGVFGAHQNVDMSVKAGSLISHNDKEQQRRCIVLDIEGTTTPISFVTDILFPYARENVGRHLNLTYDSTETQDDIKLLRSQGFIFSSLIYSHDLFTFVILVCFYVRFQVHDDLQQGVAGAVPIPSNDAGKEELIAALVANVQAMIRADRKITALKQLQVRIMKLVVKMPSLNLAADILRIQGHIWRAGFQNNEIEGVVFDDVPEALENWHASGIKVYIYSSGSRLAQRLIFGNTNYGDLRKYLCGFFDTRVGNKKETRSYVEISESLGVDKPSEILFVTDVYQEAIAAKAAGLEVIISVRPGNGPLPENHGFKTIQYFSEI</sequence>
<evidence type="ECO:0000313" key="2">
    <source>
        <dbReference type="Proteomes" id="UP001062846"/>
    </source>
</evidence>
<gene>
    <name evidence="1" type="ORF">RHMOL_Rhmol06G0275100</name>
</gene>
<keyword evidence="2" id="KW-1185">Reference proteome</keyword>
<accession>A0ACC0NIG9</accession>
<organism evidence="1 2">
    <name type="scientific">Rhododendron molle</name>
    <name type="common">Chinese azalea</name>
    <name type="synonym">Azalea mollis</name>
    <dbReference type="NCBI Taxonomy" id="49168"/>
    <lineage>
        <taxon>Eukaryota</taxon>
        <taxon>Viridiplantae</taxon>
        <taxon>Streptophyta</taxon>
        <taxon>Embryophyta</taxon>
        <taxon>Tracheophyta</taxon>
        <taxon>Spermatophyta</taxon>
        <taxon>Magnoliopsida</taxon>
        <taxon>eudicotyledons</taxon>
        <taxon>Gunneridae</taxon>
        <taxon>Pentapetalae</taxon>
        <taxon>asterids</taxon>
        <taxon>Ericales</taxon>
        <taxon>Ericaceae</taxon>
        <taxon>Ericoideae</taxon>
        <taxon>Rhodoreae</taxon>
        <taxon>Rhododendron</taxon>
    </lineage>
</organism>
<dbReference type="EMBL" id="CM046393">
    <property type="protein sequence ID" value="KAI8552542.1"/>
    <property type="molecule type" value="Genomic_DNA"/>
</dbReference>
<name>A0ACC0NIG9_RHOML</name>
<evidence type="ECO:0000313" key="1">
    <source>
        <dbReference type="EMBL" id="KAI8552542.1"/>
    </source>
</evidence>
<proteinExistence type="predicted"/>